<proteinExistence type="predicted"/>
<dbReference type="OrthoDB" id="9779074at2"/>
<protein>
    <submittedName>
        <fullName evidence="2">Uncharacterized protein</fullName>
    </submittedName>
</protein>
<dbReference type="Proteomes" id="UP000095552">
    <property type="component" value="Unassembled WGS sequence"/>
</dbReference>
<dbReference type="RefSeq" id="WP_069835534.1">
    <property type="nucleotide sequence ID" value="NZ_MDGQ01000005.1"/>
</dbReference>
<evidence type="ECO:0000313" key="2">
    <source>
        <dbReference type="EMBL" id="OEK04029.1"/>
    </source>
</evidence>
<dbReference type="InterPro" id="IPR011990">
    <property type="entry name" value="TPR-like_helical_dom_sf"/>
</dbReference>
<dbReference type="SUPFAM" id="SSF48452">
    <property type="entry name" value="TPR-like"/>
    <property type="match status" value="1"/>
</dbReference>
<reference evidence="2 3" key="1">
    <citation type="submission" date="2016-08" db="EMBL/GenBank/DDBJ databases">
        <title>Draft genome of Fabibacter sp. strain SK-8.</title>
        <authorList>
            <person name="Wong S.-K."/>
            <person name="Hamasaki K."/>
            <person name="Yoshizawa S."/>
        </authorList>
    </citation>
    <scope>NUCLEOTIDE SEQUENCE [LARGE SCALE GENOMIC DNA]</scope>
    <source>
        <strain evidence="2 3">SK-8</strain>
    </source>
</reference>
<organism evidence="2 3">
    <name type="scientific">Roseivirga misakiensis</name>
    <dbReference type="NCBI Taxonomy" id="1563681"/>
    <lineage>
        <taxon>Bacteria</taxon>
        <taxon>Pseudomonadati</taxon>
        <taxon>Bacteroidota</taxon>
        <taxon>Cytophagia</taxon>
        <taxon>Cytophagales</taxon>
        <taxon>Roseivirgaceae</taxon>
        <taxon>Roseivirga</taxon>
    </lineage>
</organism>
<evidence type="ECO:0000313" key="3">
    <source>
        <dbReference type="Proteomes" id="UP000095552"/>
    </source>
</evidence>
<dbReference type="STRING" id="1563681.BFP71_11065"/>
<keyword evidence="1" id="KW-1133">Transmembrane helix</keyword>
<sequence length="702" mass="79519">MNKFIGELKRRNVIKATISYVVFAYALLQIIALLVTILELGNGVSKVALIVLIIALPFWIVFAYIYEWTPTGFKKTDNISEDKSIYEATSKKLNHYIIGGLVLLILLLVVDRVYDFTGDMIKTSAKTQVIAVLPFSDESESEEDDFFSTGIYKEIVSRLSNVKDFRIIARSAMETYKGFEGDLSTIGKRFDANYILQASVRRNKDKVRLTASLVNAKNNQTEWSNIYDGELADVFDLQTDMATKIAQQLQANLSQEEKDELNAKPTDNLKAYEDYLLGRHVVTRPNAGFEEYNEGVRILERAVAADPKFASAWNLIVEIQSVRYDLLKNDPNNKEAAEEAKQATYDAFEKANALAPNDPAVLASKAFILKNIEQDPLGALSAFEKTIEQNPSDYNSLKEAAFLYTMFDQPLKSKAALEKAFALTQDNGYISFQLTFAYEIMGDYDKMVPVLEKLAKYYPEEKHYAVEAKYYQFLSDGKISSFNDFKATIENTTTEFPWDERAVKNKAMVVAMFDNKFEDYHNKWHGHMAAHTVDHNGWVCPLVANDNLNEARLVLTMGSKQMGQQILQQVEDIVLRPINLYSVCTFNPDVYLPKLDYLRGDEAKAKQKLDEVALTVIQNKSFPTGAVERAVLVQAADMIAPEKAYSLYKQVTDNTISFVSFESVCADPWTFPNLIKDPRFQEEIKADGRFVDFLDSFGLLLK</sequence>
<keyword evidence="1" id="KW-0812">Transmembrane</keyword>
<evidence type="ECO:0000256" key="1">
    <source>
        <dbReference type="SAM" id="Phobius"/>
    </source>
</evidence>
<feature type="transmembrane region" description="Helical" evidence="1">
    <location>
        <begin position="47"/>
        <end position="66"/>
    </location>
</feature>
<dbReference type="EMBL" id="MDGQ01000005">
    <property type="protein sequence ID" value="OEK04029.1"/>
    <property type="molecule type" value="Genomic_DNA"/>
</dbReference>
<comment type="caution">
    <text evidence="2">The sequence shown here is derived from an EMBL/GenBank/DDBJ whole genome shotgun (WGS) entry which is preliminary data.</text>
</comment>
<feature type="transmembrane region" description="Helical" evidence="1">
    <location>
        <begin position="93"/>
        <end position="114"/>
    </location>
</feature>
<accession>A0A1E5SY25</accession>
<keyword evidence="3" id="KW-1185">Reference proteome</keyword>
<dbReference type="AlphaFoldDB" id="A0A1E5SY25"/>
<gene>
    <name evidence="2" type="ORF">BFP71_11065</name>
</gene>
<keyword evidence="1" id="KW-0472">Membrane</keyword>
<feature type="transmembrane region" description="Helical" evidence="1">
    <location>
        <begin position="20"/>
        <end position="41"/>
    </location>
</feature>
<dbReference type="Gene3D" id="1.25.40.10">
    <property type="entry name" value="Tetratricopeptide repeat domain"/>
    <property type="match status" value="1"/>
</dbReference>
<dbReference type="Gene3D" id="3.40.50.10070">
    <property type="entry name" value="TolB, N-terminal domain"/>
    <property type="match status" value="1"/>
</dbReference>
<name>A0A1E5SY25_9BACT</name>